<dbReference type="InterPro" id="IPR009057">
    <property type="entry name" value="Homeodomain-like_sf"/>
</dbReference>
<accession>A0ABW3XUI1</accession>
<dbReference type="PANTHER" id="PTHR43280:SF32">
    <property type="entry name" value="TRANSCRIPTIONAL REGULATORY PROTEIN"/>
    <property type="match status" value="1"/>
</dbReference>
<dbReference type="EMBL" id="JBHTMM010000112">
    <property type="protein sequence ID" value="MFD1312280.1"/>
    <property type="molecule type" value="Genomic_DNA"/>
</dbReference>
<keyword evidence="1" id="KW-0805">Transcription regulation</keyword>
<feature type="region of interest" description="Disordered" evidence="4">
    <location>
        <begin position="288"/>
        <end position="308"/>
    </location>
</feature>
<dbReference type="Pfam" id="PF12833">
    <property type="entry name" value="HTH_18"/>
    <property type="match status" value="1"/>
</dbReference>
<dbReference type="Gene3D" id="1.10.10.60">
    <property type="entry name" value="Homeodomain-like"/>
    <property type="match status" value="1"/>
</dbReference>
<dbReference type="Proteomes" id="UP001597058">
    <property type="component" value="Unassembled WGS sequence"/>
</dbReference>
<dbReference type="InterPro" id="IPR014710">
    <property type="entry name" value="RmlC-like_jellyroll"/>
</dbReference>
<evidence type="ECO:0000256" key="1">
    <source>
        <dbReference type="ARBA" id="ARBA00023015"/>
    </source>
</evidence>
<gene>
    <name evidence="6" type="ORF">ACFQ5X_41615</name>
</gene>
<dbReference type="SUPFAM" id="SSF46689">
    <property type="entry name" value="Homeodomain-like"/>
    <property type="match status" value="1"/>
</dbReference>
<keyword evidence="2" id="KW-0238">DNA-binding</keyword>
<evidence type="ECO:0000313" key="7">
    <source>
        <dbReference type="Proteomes" id="UP001597058"/>
    </source>
</evidence>
<keyword evidence="7" id="KW-1185">Reference proteome</keyword>
<dbReference type="PROSITE" id="PS01124">
    <property type="entry name" value="HTH_ARAC_FAMILY_2"/>
    <property type="match status" value="1"/>
</dbReference>
<dbReference type="InterPro" id="IPR003313">
    <property type="entry name" value="AraC-bd"/>
</dbReference>
<dbReference type="InterPro" id="IPR018060">
    <property type="entry name" value="HTH_AraC"/>
</dbReference>
<dbReference type="Pfam" id="PF02311">
    <property type="entry name" value="AraC_binding"/>
    <property type="match status" value="1"/>
</dbReference>
<dbReference type="PANTHER" id="PTHR43280">
    <property type="entry name" value="ARAC-FAMILY TRANSCRIPTIONAL REGULATOR"/>
    <property type="match status" value="1"/>
</dbReference>
<dbReference type="SMART" id="SM00342">
    <property type="entry name" value="HTH_ARAC"/>
    <property type="match status" value="1"/>
</dbReference>
<comment type="caution">
    <text evidence="6">The sequence shown here is derived from an EMBL/GenBank/DDBJ whole genome shotgun (WGS) entry which is preliminary data.</text>
</comment>
<evidence type="ECO:0000313" key="6">
    <source>
        <dbReference type="EMBL" id="MFD1312280.1"/>
    </source>
</evidence>
<sequence>MDKNGHADVTEVPYRSSAGAPPGVEVLAFADLVARARGHGVDPYSPVRVAFHELITVRTGTLCCSLDFTDHELTEGDWLWARPGQIHQFRSDLTSAEGTVVLFQPGFLDTTTAEVARVDQYFPYRPLTPSGAAGDALRNTLGLLDSEYHGLGGLPLEAHVEVLRHLLAAPVLHLAHQQAAAGDESDDGTGTEAFRRFQQAVERGYARSHRVDDYARDLGYSVRTLTRATRDAAGCGAKRFIDNRVLLEAKRLLVHTDLSAGVIAERVGIPEGTVFTKFFRKLAGETPTAFRDSSTTHGRVRRARSAGQ</sequence>
<feature type="compositionally biased region" description="Basic residues" evidence="4">
    <location>
        <begin position="298"/>
        <end position="308"/>
    </location>
</feature>
<proteinExistence type="predicted"/>
<dbReference type="RefSeq" id="WP_381330720.1">
    <property type="nucleotide sequence ID" value="NZ_JBHTMM010000112.1"/>
</dbReference>
<dbReference type="SUPFAM" id="SSF51182">
    <property type="entry name" value="RmlC-like cupins"/>
    <property type="match status" value="1"/>
</dbReference>
<evidence type="ECO:0000256" key="2">
    <source>
        <dbReference type="ARBA" id="ARBA00023125"/>
    </source>
</evidence>
<dbReference type="Gene3D" id="2.60.120.10">
    <property type="entry name" value="Jelly Rolls"/>
    <property type="match status" value="1"/>
</dbReference>
<name>A0ABW3XUI1_9ACTN</name>
<evidence type="ECO:0000259" key="5">
    <source>
        <dbReference type="PROSITE" id="PS01124"/>
    </source>
</evidence>
<evidence type="ECO:0000256" key="4">
    <source>
        <dbReference type="SAM" id="MobiDB-lite"/>
    </source>
</evidence>
<keyword evidence="3" id="KW-0804">Transcription</keyword>
<evidence type="ECO:0000256" key="3">
    <source>
        <dbReference type="ARBA" id="ARBA00023163"/>
    </source>
</evidence>
<organism evidence="6 7">
    <name type="scientific">Streptomyces kaempferi</name>
    <dbReference type="NCBI Taxonomy" id="333725"/>
    <lineage>
        <taxon>Bacteria</taxon>
        <taxon>Bacillati</taxon>
        <taxon>Actinomycetota</taxon>
        <taxon>Actinomycetes</taxon>
        <taxon>Kitasatosporales</taxon>
        <taxon>Streptomycetaceae</taxon>
        <taxon>Streptomyces</taxon>
    </lineage>
</organism>
<reference evidence="7" key="1">
    <citation type="journal article" date="2019" name="Int. J. Syst. Evol. Microbiol.">
        <title>The Global Catalogue of Microorganisms (GCM) 10K type strain sequencing project: providing services to taxonomists for standard genome sequencing and annotation.</title>
        <authorList>
            <consortium name="The Broad Institute Genomics Platform"/>
            <consortium name="The Broad Institute Genome Sequencing Center for Infectious Disease"/>
            <person name="Wu L."/>
            <person name="Ma J."/>
        </authorList>
    </citation>
    <scope>NUCLEOTIDE SEQUENCE [LARGE SCALE GENOMIC DNA]</scope>
    <source>
        <strain evidence="7">CGMCC 4.7020</strain>
    </source>
</reference>
<dbReference type="InterPro" id="IPR011051">
    <property type="entry name" value="RmlC_Cupin_sf"/>
</dbReference>
<feature type="domain" description="HTH araC/xylS-type" evidence="5">
    <location>
        <begin position="195"/>
        <end position="293"/>
    </location>
</feature>
<protein>
    <submittedName>
        <fullName evidence="6">Helix-turn-helix domain-containing protein</fullName>
    </submittedName>
</protein>